<feature type="region of interest" description="Disordered" evidence="16">
    <location>
        <begin position="657"/>
        <end position="684"/>
    </location>
</feature>
<dbReference type="Pfam" id="PF05556">
    <property type="entry name" value="Calsarcin"/>
    <property type="match status" value="1"/>
</dbReference>
<evidence type="ECO:0000256" key="1">
    <source>
        <dbReference type="ARBA" id="ARBA00004245"/>
    </source>
</evidence>
<keyword evidence="9 17" id="KW-1133">Transmembrane helix</keyword>
<feature type="compositionally biased region" description="Low complexity" evidence="16">
    <location>
        <begin position="260"/>
        <end position="273"/>
    </location>
</feature>
<accession>A0AAW0NMW0</accession>
<dbReference type="Proteomes" id="UP001460270">
    <property type="component" value="Unassembled WGS sequence"/>
</dbReference>
<dbReference type="Gene3D" id="2.30.42.10">
    <property type="match status" value="1"/>
</dbReference>
<evidence type="ECO:0000256" key="8">
    <source>
        <dbReference type="ARBA" id="ARBA00022824"/>
    </source>
</evidence>
<name>A0AAW0NMW0_9GOBI</name>
<comment type="similarity">
    <text evidence="3">Belongs to the myozenin family.</text>
</comment>
<feature type="transmembrane region" description="Helical" evidence="17">
    <location>
        <begin position="1858"/>
        <end position="1880"/>
    </location>
</feature>
<evidence type="ECO:0000256" key="6">
    <source>
        <dbReference type="ARBA" id="ARBA00022553"/>
    </source>
</evidence>
<dbReference type="GO" id="GO:0030018">
    <property type="term" value="C:Z disc"/>
    <property type="evidence" value="ECO:0007669"/>
    <property type="project" value="InterPro"/>
</dbReference>
<dbReference type="InterPro" id="IPR004299">
    <property type="entry name" value="MBOAT_fam"/>
</dbReference>
<keyword evidence="7 17" id="KW-0812">Transmembrane</keyword>
<dbReference type="GO" id="GO:0015629">
    <property type="term" value="C:actin cytoskeleton"/>
    <property type="evidence" value="ECO:0007669"/>
    <property type="project" value="TreeGrafter"/>
</dbReference>
<dbReference type="PANTHER" id="PTHR24217:SF14">
    <property type="entry name" value="SYNAPTOPODIN 2-LIKE A"/>
    <property type="match status" value="1"/>
</dbReference>
<feature type="transmembrane region" description="Helical" evidence="17">
    <location>
        <begin position="1691"/>
        <end position="1714"/>
    </location>
</feature>
<keyword evidence="20" id="KW-1185">Reference proteome</keyword>
<feature type="region of interest" description="Disordered" evidence="16">
    <location>
        <begin position="1056"/>
        <end position="1086"/>
    </location>
</feature>
<dbReference type="SUPFAM" id="SSF50156">
    <property type="entry name" value="PDZ domain-like"/>
    <property type="match status" value="1"/>
</dbReference>
<keyword evidence="12" id="KW-0206">Cytoskeleton</keyword>
<dbReference type="PANTHER" id="PTHR24217">
    <property type="entry name" value="PUTATIVE-RELATED"/>
    <property type="match status" value="1"/>
</dbReference>
<keyword evidence="6" id="KW-0597">Phosphoprotein</keyword>
<evidence type="ECO:0000256" key="4">
    <source>
        <dbReference type="ARBA" id="ARBA00022481"/>
    </source>
</evidence>
<dbReference type="InterPro" id="IPR036034">
    <property type="entry name" value="PDZ_sf"/>
</dbReference>
<evidence type="ECO:0000256" key="13">
    <source>
        <dbReference type="ARBA" id="ARBA00038161"/>
    </source>
</evidence>
<feature type="transmembrane region" description="Helical" evidence="17">
    <location>
        <begin position="1604"/>
        <end position="1626"/>
    </location>
</feature>
<keyword evidence="5" id="KW-0963">Cytoplasm</keyword>
<feature type="domain" description="PDZ" evidence="18">
    <location>
        <begin position="15"/>
        <end position="105"/>
    </location>
</feature>
<evidence type="ECO:0000256" key="9">
    <source>
        <dbReference type="ARBA" id="ARBA00022989"/>
    </source>
</evidence>
<feature type="region of interest" description="Disordered" evidence="16">
    <location>
        <begin position="133"/>
        <end position="220"/>
    </location>
</feature>
<evidence type="ECO:0000256" key="10">
    <source>
        <dbReference type="ARBA" id="ARBA00023136"/>
    </source>
</evidence>
<reference evidence="20" key="1">
    <citation type="submission" date="2024-04" db="EMBL/GenBank/DDBJ databases">
        <title>Salinicola lusitanus LLJ914,a marine bacterium isolated from the Okinawa Trough.</title>
        <authorList>
            <person name="Li J."/>
        </authorList>
    </citation>
    <scope>NUCLEOTIDE SEQUENCE [LARGE SCALE GENOMIC DNA]</scope>
</reference>
<proteinExistence type="inferred from homology"/>
<gene>
    <name evidence="19" type="ORF">WMY93_018862</name>
</gene>
<keyword evidence="11" id="KW-0009">Actin-binding</keyword>
<dbReference type="GO" id="GO:0003779">
    <property type="term" value="F:actin binding"/>
    <property type="evidence" value="ECO:0007669"/>
    <property type="project" value="UniProtKB-KW"/>
</dbReference>
<evidence type="ECO:0000256" key="12">
    <source>
        <dbReference type="ARBA" id="ARBA00023212"/>
    </source>
</evidence>
<evidence type="ECO:0000256" key="3">
    <source>
        <dbReference type="ARBA" id="ARBA00009126"/>
    </source>
</evidence>
<feature type="region of interest" description="Disordered" evidence="16">
    <location>
        <begin position="484"/>
        <end position="503"/>
    </location>
</feature>
<dbReference type="EMBL" id="JBBPFD010000013">
    <property type="protein sequence ID" value="KAK7902093.1"/>
    <property type="molecule type" value="Genomic_DNA"/>
</dbReference>
<dbReference type="FunFam" id="2.30.42.10:FF:000137">
    <property type="entry name" value="Synaptopodin 2-like a"/>
    <property type="match status" value="1"/>
</dbReference>
<feature type="transmembrane region" description="Helical" evidence="17">
    <location>
        <begin position="1823"/>
        <end position="1846"/>
    </location>
</feature>
<feature type="region of interest" description="Disordered" evidence="16">
    <location>
        <begin position="1237"/>
        <end position="1291"/>
    </location>
</feature>
<keyword evidence="10 17" id="KW-0472">Membrane</keyword>
<feature type="region of interest" description="Disordered" evidence="16">
    <location>
        <begin position="251"/>
        <end position="294"/>
    </location>
</feature>
<organism evidence="19 20">
    <name type="scientific">Mugilogobius chulae</name>
    <name type="common">yellowstripe goby</name>
    <dbReference type="NCBI Taxonomy" id="88201"/>
    <lineage>
        <taxon>Eukaryota</taxon>
        <taxon>Metazoa</taxon>
        <taxon>Chordata</taxon>
        <taxon>Craniata</taxon>
        <taxon>Vertebrata</taxon>
        <taxon>Euteleostomi</taxon>
        <taxon>Actinopterygii</taxon>
        <taxon>Neopterygii</taxon>
        <taxon>Teleostei</taxon>
        <taxon>Neoteleostei</taxon>
        <taxon>Acanthomorphata</taxon>
        <taxon>Gobiaria</taxon>
        <taxon>Gobiiformes</taxon>
        <taxon>Gobioidei</taxon>
        <taxon>Gobiidae</taxon>
        <taxon>Gobionellinae</taxon>
        <taxon>Mugilogobius</taxon>
    </lineage>
</organism>
<evidence type="ECO:0000256" key="17">
    <source>
        <dbReference type="SAM" id="Phobius"/>
    </source>
</evidence>
<evidence type="ECO:0000256" key="14">
    <source>
        <dbReference type="ARBA" id="ARBA00057136"/>
    </source>
</evidence>
<feature type="compositionally biased region" description="Low complexity" evidence="16">
    <location>
        <begin position="151"/>
        <end position="163"/>
    </location>
</feature>
<feature type="region of interest" description="Disordered" evidence="16">
    <location>
        <begin position="781"/>
        <end position="816"/>
    </location>
</feature>
<dbReference type="Pfam" id="PF00595">
    <property type="entry name" value="PDZ"/>
    <property type="match status" value="1"/>
</dbReference>
<dbReference type="InterPro" id="IPR008438">
    <property type="entry name" value="MYOZ"/>
</dbReference>
<comment type="subcellular location">
    <subcellularLocation>
        <location evidence="1">Cytoplasm</location>
        <location evidence="1">Cytoskeleton</location>
    </subcellularLocation>
    <subcellularLocation>
        <location evidence="2">Endoplasmic reticulum membrane</location>
        <topology evidence="2">Multi-pass membrane protein</topology>
    </subcellularLocation>
</comment>
<dbReference type="PROSITE" id="PS50106">
    <property type="entry name" value="PDZ"/>
    <property type="match status" value="1"/>
</dbReference>
<dbReference type="InterPro" id="IPR051976">
    <property type="entry name" value="Synaptopodin_domain"/>
</dbReference>
<dbReference type="GO" id="GO:0005789">
    <property type="term" value="C:endoplasmic reticulum membrane"/>
    <property type="evidence" value="ECO:0007669"/>
    <property type="project" value="UniProtKB-SubCell"/>
</dbReference>
<dbReference type="CDD" id="cd10820">
    <property type="entry name" value="PDZ_SYNPO2-like"/>
    <property type="match status" value="1"/>
</dbReference>
<dbReference type="Pfam" id="PF03062">
    <property type="entry name" value="MBOAT"/>
    <property type="match status" value="1"/>
</dbReference>
<evidence type="ECO:0000256" key="16">
    <source>
        <dbReference type="SAM" id="MobiDB-lite"/>
    </source>
</evidence>
<evidence type="ECO:0000256" key="7">
    <source>
        <dbReference type="ARBA" id="ARBA00022692"/>
    </source>
</evidence>
<keyword evidence="8" id="KW-0256">Endoplasmic reticulum</keyword>
<comment type="similarity">
    <text evidence="13">Belongs to the synaptopodin family.</text>
</comment>
<dbReference type="InterPro" id="IPR001478">
    <property type="entry name" value="PDZ"/>
</dbReference>
<dbReference type="GO" id="GO:0032233">
    <property type="term" value="P:positive regulation of actin filament bundle assembly"/>
    <property type="evidence" value="ECO:0007669"/>
    <property type="project" value="TreeGrafter"/>
</dbReference>
<evidence type="ECO:0000313" key="20">
    <source>
        <dbReference type="Proteomes" id="UP001460270"/>
    </source>
</evidence>
<evidence type="ECO:0000256" key="15">
    <source>
        <dbReference type="ARBA" id="ARBA00069693"/>
    </source>
</evidence>
<keyword evidence="4" id="KW-0488">Methylation</keyword>
<evidence type="ECO:0000256" key="2">
    <source>
        <dbReference type="ARBA" id="ARBA00004477"/>
    </source>
</evidence>
<feature type="transmembrane region" description="Helical" evidence="17">
    <location>
        <begin position="1508"/>
        <end position="1535"/>
    </location>
</feature>
<evidence type="ECO:0000256" key="11">
    <source>
        <dbReference type="ARBA" id="ARBA00023203"/>
    </source>
</evidence>
<dbReference type="GO" id="GO:0005634">
    <property type="term" value="C:nucleus"/>
    <property type="evidence" value="ECO:0007669"/>
    <property type="project" value="TreeGrafter"/>
</dbReference>
<comment type="function">
    <text evidence="14">Actin-associated protein that may play a role in modulating actin-based shape.</text>
</comment>
<feature type="transmembrane region" description="Helical" evidence="17">
    <location>
        <begin position="1572"/>
        <end position="1592"/>
    </location>
</feature>
<comment type="caution">
    <text evidence="19">The sequence shown here is derived from an EMBL/GenBank/DDBJ whole genome shotgun (WGS) entry which is preliminary data.</text>
</comment>
<feature type="compositionally biased region" description="Gly residues" evidence="16">
    <location>
        <begin position="1247"/>
        <end position="1272"/>
    </location>
</feature>
<evidence type="ECO:0000259" key="18">
    <source>
        <dbReference type="PROSITE" id="PS50106"/>
    </source>
</evidence>
<evidence type="ECO:0000256" key="5">
    <source>
        <dbReference type="ARBA" id="ARBA00022490"/>
    </source>
</evidence>
<sequence length="1891" mass="206554">MGATHVGQCSGVSIGLELDRRQQPDSVAGSGAPWGFRLQGGAEHQKPLQVAKVRKRSKACRAGLQEADELVSINDQPCGTLSHAQAMNLIDSSPGILHIRVKRVPVGFQSVVLVTRAPSPRIDKEYRAALRAMSPTHPQHPPVREVHRSRSSLTSGLTSPPGSEAYYGETDSDADVAGYERQRRQKRRSPSNSTTAKPTGRASPEGGETSEMSGYDSAPDAHIYHPILEGRKGNGVGESSLPGVARREVIYQPPGPGMWSSQTSTETSSIISSADDQGPRDGVQEDDSGFIEPANVPLVSPERAKEALMLGSRSQLVPMVGPLSRPVDEELSKTYMEKAKQAKLNRGDTVQDKNVKEAKSKCRTIASLLTDAPNPHSKGDSQEEDGVFPGSESEFDEDGFSSVPDPTWDSDYIDMLEKRATAGAEGRGDGQKMLRVQGFISIRAATAPVPFRPPVTKTSQRPASAAVMAPFPTTSEISVHVPPQMSQLPSVPASAIPPQGPPSRTLAQEIPATPYHPVFSTSAQTIQAAPPLTAVHQAQLITIPPMSVPTIPTVPQAPILPPSLPPMTQTIVHPSVLVPPMQAAAAQAPPAQFSAPLAPVSVVSQQEPVPPTPVPGPMGRTGILLDSLRRGGKPKPMFTVPEVKKHSPNPELLTMVQNLDERSSRPRYGQSPEEYADEIDQSSADFDRLPPPVAPKPKVLHETTPILQAEGKGAQLFAKRQSRMGMYVVDTPPETPYQQEMSFHSSVQSNSPSMNLDPSSQWKYTPNVRAPPPIGYNPLLAPTIPTGPQRDTRPEGQAQRQQQAGDYAMVGSSLTTPKQIPVKTGRVYEIKRFSTPTPMSAPTLTPKVIAPRSATTLGDRISLSGTISPPLVTPFTQTQAPLPTAPVSSAASQAAVPPKPVGLPRLPTFSAPPIPNPVPPSIPTPYTPVSYSTGLQAAKQFQSAPELSILASLPPLKSTTVQAPKPRFVATKGGVQPRVWRPGAITFSWPSESSAPTSMKLNQTVFIRHTPPLDTNTAATHTPLNSRRSSIRFCTSRDLGLAIRRLSLLPGLQQKPVPQIHCDNRNSSSSRSSKGASNADECGESQGTDITLELENRDGSSILSHASGNTCSSSQTEKASKIITDLSHIAQHEPEPDTSELDLGIKVRTPKDIMLEELSLMKNRGSKMFKMRQQRVERFIYENNPDIFTSESMDNLQKFVPSLGGQFGGQMINAGGQLISHQGGTITLGNLQFGDMAPVPPPKPGSKGSGGAGGIGGVGGTGGAGGLGGAGGEHGKGGEESEWSPLKGGGRDEKKHVLIVKTYVSPWEKAMKGDENLIATLKSEMPGPVQHKDLPKYRSFNRSAMPFGGFEKANQFLKFQLPEAEATKQEPEPPVVYQHDIGCRPSFNRTPIGWVGSSEPSSIHMETDAVPFDALAPGQLNGEPYNAYRLILFNDFKIKEHKISLQKEFHLEQSFLSCFRDPNDFEWTFWTDWAKKSLFYSLFGHGMVTILTSLFFQQLKVPASAIYGFIAANSILGIKGVFVLLIHLCVTFSVAQLRKPSLCWATSLLLLSTLHFQPLQDIQRGWYETDEEYYLLLFSVALCGLRFISYSLEHCWCLNETDRIVQFYWLFAYTFYHPFFYNGPIITYKDYTLQIKRPAEDLRRDGAVLKFLILRTLRIVLWWSIAECMIHVMYMHSIQSNETYLEILPPWALGGLALALVQFFHVKYLVLFGLPSMLATMDRLVPQSFLVVHFDEGLYRWLIRYIYVPLGGSRRGPFYKVLSSGLAFGFVCLWHGGHDFLQYWALMNWAGVLVESGLKTLFSTSLIHSFTERHLSAAMKRRCVALLCAFSTAMLILSNLVFLGGIHVGRIFWKRVFIQGWSTVAPPMLAFLYCFAQIGLERTSTQQSKSP</sequence>
<dbReference type="SMART" id="SM00228">
    <property type="entry name" value="PDZ"/>
    <property type="match status" value="1"/>
</dbReference>
<protein>
    <recommendedName>
        <fullName evidence="15">Synaptopodin 2-like protein</fullName>
    </recommendedName>
</protein>
<evidence type="ECO:0000313" key="19">
    <source>
        <dbReference type="EMBL" id="KAK7902093.1"/>
    </source>
</evidence>
<feature type="region of interest" description="Disordered" evidence="16">
    <location>
        <begin position="370"/>
        <end position="407"/>
    </location>
</feature>